<evidence type="ECO:0000313" key="2">
    <source>
        <dbReference type="EMBL" id="RDH43774.1"/>
    </source>
</evidence>
<dbReference type="EMBL" id="NDXW01000001">
    <property type="protein sequence ID" value="RDH43774.1"/>
    <property type="molecule type" value="Genomic_DNA"/>
</dbReference>
<organism evidence="2 3">
    <name type="scientific">Zooshikella ganghwensis</name>
    <dbReference type="NCBI Taxonomy" id="202772"/>
    <lineage>
        <taxon>Bacteria</taxon>
        <taxon>Pseudomonadati</taxon>
        <taxon>Pseudomonadota</taxon>
        <taxon>Gammaproteobacteria</taxon>
        <taxon>Oceanospirillales</taxon>
        <taxon>Zooshikellaceae</taxon>
        <taxon>Zooshikella</taxon>
    </lineage>
</organism>
<dbReference type="AlphaFoldDB" id="A0A4P9VN03"/>
<proteinExistence type="predicted"/>
<comment type="caution">
    <text evidence="2">The sequence shown here is derived from an EMBL/GenBank/DDBJ whole genome shotgun (WGS) entry which is preliminary data.</text>
</comment>
<name>A0A4P9VN03_9GAMM</name>
<keyword evidence="3" id="KW-1185">Reference proteome</keyword>
<evidence type="ECO:0000256" key="1">
    <source>
        <dbReference type="SAM" id="SignalP"/>
    </source>
</evidence>
<gene>
    <name evidence="2" type="ORF">B9G39_10145</name>
</gene>
<reference evidence="2 3" key="1">
    <citation type="submission" date="2017-04" db="EMBL/GenBank/DDBJ databases">
        <title>Draft genome sequence of Zooshikella ganghwensis VG4 isolated from Red Sea sediments.</title>
        <authorList>
            <person name="Rehman Z."/>
            <person name="Alam I."/>
            <person name="Kamau A."/>
            <person name="Bajic V."/>
            <person name="Leiknes T."/>
        </authorList>
    </citation>
    <scope>NUCLEOTIDE SEQUENCE [LARGE SCALE GENOMIC DNA]</scope>
    <source>
        <strain evidence="2 3">VG4</strain>
    </source>
</reference>
<keyword evidence="1" id="KW-0732">Signal</keyword>
<sequence length="158" mass="16295">MSRVLIYGVCCFVVGLNSAQAVIIAGDVTGGSAATAGGIFIKLIPPIGDVGDDNFNDPNLYGFDEDQNIIIPAPLTVDIGPSATLPTGTEVASHYVVFDPASSQRMIGYVDFDAPILAIMTKTATLAASDFLANVSANYLSPSARGLESADSVVIDPV</sequence>
<feature type="signal peptide" evidence="1">
    <location>
        <begin position="1"/>
        <end position="21"/>
    </location>
</feature>
<accession>A0A4P9VN03</accession>
<dbReference type="RefSeq" id="WP_094787030.1">
    <property type="nucleotide sequence ID" value="NZ_NDXW01000001.1"/>
</dbReference>
<dbReference type="Proteomes" id="UP000257039">
    <property type="component" value="Unassembled WGS sequence"/>
</dbReference>
<protein>
    <submittedName>
        <fullName evidence="2">Uncharacterized protein</fullName>
    </submittedName>
</protein>
<evidence type="ECO:0000313" key="3">
    <source>
        <dbReference type="Proteomes" id="UP000257039"/>
    </source>
</evidence>
<feature type="chain" id="PRO_5020502398" evidence="1">
    <location>
        <begin position="22"/>
        <end position="158"/>
    </location>
</feature>